<dbReference type="InterPro" id="IPR029063">
    <property type="entry name" value="SAM-dependent_MTases_sf"/>
</dbReference>
<keyword evidence="1" id="KW-0479">Metal-binding</keyword>
<keyword evidence="5" id="KW-0808">Transferase</keyword>
<gene>
    <name evidence="6" type="primary">rlmA</name>
    <name evidence="5" type="ORF">B0181_01570</name>
    <name evidence="6" type="ORF">NCTC10293_01419</name>
</gene>
<dbReference type="GO" id="GO:0052911">
    <property type="term" value="F:23S rRNA (guanine(745)-N(1))-methyltransferase activity"/>
    <property type="evidence" value="ECO:0007669"/>
    <property type="project" value="UniProtKB-EC"/>
</dbReference>
<keyword evidence="2" id="KW-0949">S-adenosyl-L-methionine</keyword>
<dbReference type="STRING" id="34060.B0181_01570"/>
<evidence type="ECO:0000256" key="1">
    <source>
        <dbReference type="PIRSR" id="PIRSR018249-1"/>
    </source>
</evidence>
<feature type="binding site" evidence="2">
    <location>
        <position position="188"/>
    </location>
    <ligand>
        <name>S-adenosyl-L-methionine</name>
        <dbReference type="ChEBI" id="CHEBI:59789"/>
    </ligand>
</feature>
<dbReference type="SUPFAM" id="SSF53335">
    <property type="entry name" value="S-adenosyl-L-methionine-dependent methyltransferases"/>
    <property type="match status" value="1"/>
</dbReference>
<dbReference type="PIRSF" id="PIRSF018249">
    <property type="entry name" value="MyrA_prd"/>
    <property type="match status" value="1"/>
</dbReference>
<dbReference type="EC" id="2.1.1.187" evidence="6"/>
<dbReference type="Proteomes" id="UP000255279">
    <property type="component" value="Unassembled WGS sequence"/>
</dbReference>
<dbReference type="Pfam" id="PF13649">
    <property type="entry name" value="Methyltransf_25"/>
    <property type="match status" value="1"/>
</dbReference>
<dbReference type="InterPro" id="IPR016718">
    <property type="entry name" value="rRNA_m1G-MeTrfase_A_prd"/>
</dbReference>
<dbReference type="OrthoDB" id="108476at2"/>
<keyword evidence="5" id="KW-0489">Methyltransferase</keyword>
<sequence>MLSCPICQTPLVLNCTQTPKTYQCASKHSYDVAKEGYVNLHVVQHKNSKRAGDTPESVQARRRFLAQGFYEPLRTKIGEILSDSALFFKPFSVLDIGCGEGYYTARLAECAKMVFGLDIAKSAVQASAKAHKNTANITWVVGTGAVLPMMDGSIDVCTSFFSPLPKREMCRVLKANGYLLLATPAPNHLFSLRKRLFEQVVPHSPDKFLDELAPEFRLVHSWQIDSELSLDGQSLSDLIDMTPYTYKARLENKTALKSLAEFKTSASFMLYLLQKS</sequence>
<proteinExistence type="predicted"/>
<feature type="binding site" evidence="1">
    <location>
        <position position="28"/>
    </location>
    <ligand>
        <name>Zn(2+)</name>
        <dbReference type="ChEBI" id="CHEBI:29105"/>
    </ligand>
</feature>
<keyword evidence="7" id="KW-1185">Reference proteome</keyword>
<dbReference type="InterPro" id="IPR048647">
    <property type="entry name" value="RlmA_N"/>
</dbReference>
<protein>
    <submittedName>
        <fullName evidence="5 6">Methyltransferase</fullName>
        <ecNumber evidence="6">2.1.1.187</ecNumber>
    </submittedName>
</protein>
<evidence type="ECO:0000256" key="2">
    <source>
        <dbReference type="PIRSR" id="PIRSR018249-2"/>
    </source>
</evidence>
<dbReference type="Gene3D" id="3.40.50.150">
    <property type="entry name" value="Vaccinia Virus protein VP39"/>
    <property type="match status" value="1"/>
</dbReference>
<evidence type="ECO:0000313" key="7">
    <source>
        <dbReference type="Proteomes" id="UP000190435"/>
    </source>
</evidence>
<dbReference type="InterPro" id="IPR041698">
    <property type="entry name" value="Methyltransf_25"/>
</dbReference>
<reference evidence="5 7" key="1">
    <citation type="submission" date="2017-02" db="EMBL/GenBank/DDBJ databases">
        <title>Draft genome sequence of Moraxella caviae CCUG 355 type strain.</title>
        <authorList>
            <person name="Engstrom-Jakobsson H."/>
            <person name="Salva-Serra F."/>
            <person name="Thorell K."/>
            <person name="Gonzales-Siles L."/>
            <person name="Karlsson R."/>
            <person name="Boulund F."/>
            <person name="Engstrand L."/>
            <person name="Moore E."/>
        </authorList>
    </citation>
    <scope>NUCLEOTIDE SEQUENCE [LARGE SCALE GENOMIC DNA]</scope>
    <source>
        <strain evidence="5 7">CCUG 355</strain>
    </source>
</reference>
<name>A0A1T0A9P8_9GAMM</name>
<dbReference type="Proteomes" id="UP000190435">
    <property type="component" value="Unassembled WGS sequence"/>
</dbReference>
<evidence type="ECO:0000313" key="5">
    <source>
        <dbReference type="EMBL" id="OOR92454.1"/>
    </source>
</evidence>
<dbReference type="InterPro" id="IPR052939">
    <property type="entry name" value="23S_rRNA_MeTrnsfrase_RlmA"/>
</dbReference>
<dbReference type="Pfam" id="PF21302">
    <property type="entry name" value="Zn_ribbon_RlmA"/>
    <property type="match status" value="1"/>
</dbReference>
<feature type="domain" description="23S rRNA (guanine(745)-N(1))-methyltransferase N-terminal" evidence="4">
    <location>
        <begin position="3"/>
        <end position="49"/>
    </location>
</feature>
<dbReference type="EMBL" id="UGQE01000004">
    <property type="protein sequence ID" value="STZ13841.1"/>
    <property type="molecule type" value="Genomic_DNA"/>
</dbReference>
<dbReference type="RefSeq" id="WP_078275745.1">
    <property type="nucleotide sequence ID" value="NZ_CAACXO010000054.1"/>
</dbReference>
<dbReference type="PANTHER" id="PTHR43460:SF1">
    <property type="entry name" value="METHYLTRANSFERASE TYPE 11 DOMAIN-CONTAINING PROTEIN"/>
    <property type="match status" value="1"/>
</dbReference>
<feature type="binding site" evidence="2">
    <location>
        <begin position="100"/>
        <end position="101"/>
    </location>
    <ligand>
        <name>S-adenosyl-L-methionine</name>
        <dbReference type="ChEBI" id="CHEBI:59789"/>
    </ligand>
</feature>
<evidence type="ECO:0000313" key="8">
    <source>
        <dbReference type="Proteomes" id="UP000255279"/>
    </source>
</evidence>
<dbReference type="CDD" id="cd02440">
    <property type="entry name" value="AdoMet_MTases"/>
    <property type="match status" value="1"/>
</dbReference>
<evidence type="ECO:0000259" key="3">
    <source>
        <dbReference type="Pfam" id="PF13649"/>
    </source>
</evidence>
<feature type="binding site" evidence="2">
    <location>
        <position position="70"/>
    </location>
    <ligand>
        <name>S-adenosyl-L-methionine</name>
        <dbReference type="ChEBI" id="CHEBI:59789"/>
    </ligand>
</feature>
<dbReference type="GO" id="GO:0046872">
    <property type="term" value="F:metal ion binding"/>
    <property type="evidence" value="ECO:0007669"/>
    <property type="project" value="UniProtKB-KW"/>
</dbReference>
<feature type="binding site" evidence="1">
    <location>
        <position position="24"/>
    </location>
    <ligand>
        <name>Zn(2+)</name>
        <dbReference type="ChEBI" id="CHEBI:29105"/>
    </ligand>
</feature>
<dbReference type="AlphaFoldDB" id="A0A1T0A9P8"/>
<keyword evidence="1" id="KW-0862">Zinc</keyword>
<dbReference type="PANTHER" id="PTHR43460">
    <property type="entry name" value="METHYLTRANSFERASE"/>
    <property type="match status" value="1"/>
</dbReference>
<dbReference type="EMBL" id="MUXU01000013">
    <property type="protein sequence ID" value="OOR92454.1"/>
    <property type="molecule type" value="Genomic_DNA"/>
</dbReference>
<reference evidence="6 8" key="2">
    <citation type="submission" date="2018-06" db="EMBL/GenBank/DDBJ databases">
        <authorList>
            <consortium name="Pathogen Informatics"/>
            <person name="Doyle S."/>
        </authorList>
    </citation>
    <scope>NUCLEOTIDE SEQUENCE [LARGE SCALE GENOMIC DNA]</scope>
    <source>
        <strain evidence="6 8">NCTC10293</strain>
    </source>
</reference>
<organism evidence="5 7">
    <name type="scientific">Moraxella caviae</name>
    <dbReference type="NCBI Taxonomy" id="34060"/>
    <lineage>
        <taxon>Bacteria</taxon>
        <taxon>Pseudomonadati</taxon>
        <taxon>Pseudomonadota</taxon>
        <taxon>Gammaproteobacteria</taxon>
        <taxon>Moraxellales</taxon>
        <taxon>Moraxellaceae</taxon>
        <taxon>Moraxella</taxon>
    </lineage>
</organism>
<evidence type="ECO:0000259" key="4">
    <source>
        <dbReference type="Pfam" id="PF21302"/>
    </source>
</evidence>
<feature type="domain" description="Methyltransferase" evidence="3">
    <location>
        <begin position="93"/>
        <end position="177"/>
    </location>
</feature>
<accession>A0A1T0A9P8</accession>
<evidence type="ECO:0000313" key="6">
    <source>
        <dbReference type="EMBL" id="STZ13841.1"/>
    </source>
</evidence>